<evidence type="ECO:0000313" key="1">
    <source>
        <dbReference type="EMBL" id="RBO91772.1"/>
    </source>
</evidence>
<dbReference type="EMBL" id="QNRE01000004">
    <property type="protein sequence ID" value="RBO91772.1"/>
    <property type="molecule type" value="Genomic_DNA"/>
</dbReference>
<dbReference type="STRING" id="1210090.GCA_001613185_03441"/>
<protein>
    <submittedName>
        <fullName evidence="1">Uncharacterized protein</fullName>
    </submittedName>
</protein>
<reference evidence="1 2" key="1">
    <citation type="submission" date="2018-06" db="EMBL/GenBank/DDBJ databases">
        <title>Genomic Encyclopedia of Type Strains, Phase IV (KMG-IV): sequencing the most valuable type-strain genomes for metagenomic binning, comparative biology and taxonomic classification.</title>
        <authorList>
            <person name="Goeker M."/>
        </authorList>
    </citation>
    <scope>NUCLEOTIDE SEQUENCE [LARGE SCALE GENOMIC DNA]</scope>
    <source>
        <strain evidence="1 2">DSM 44599</strain>
    </source>
</reference>
<evidence type="ECO:0000313" key="2">
    <source>
        <dbReference type="Proteomes" id="UP000252586"/>
    </source>
</evidence>
<keyword evidence="2" id="KW-1185">Reference proteome</keyword>
<accession>A0A366DNX3</accession>
<comment type="caution">
    <text evidence="1">The sequence shown here is derived from an EMBL/GenBank/DDBJ whole genome shotgun (WGS) entry which is preliminary data.</text>
</comment>
<sequence length="158" mass="15873">MTYPKFPPARCVTCDFANSVLFAAGSTDATEAGSIEMTSAVGRVFCAAVVLSGAGALWAGAAHAEVTCVGSAAGCDRATTGSSHYKTGSDGDRLVRGILDPGRWAAELERLGLPMSVAAGLGRTAPGNTVLADLHEPTLLNSFIAGQELRSGGGGADS</sequence>
<name>A0A366DNX3_9NOCA</name>
<proteinExistence type="predicted"/>
<dbReference type="Proteomes" id="UP000252586">
    <property type="component" value="Unassembled WGS sequence"/>
</dbReference>
<dbReference type="AlphaFoldDB" id="A0A366DNX3"/>
<organism evidence="1 2">
    <name type="scientific">Nocardia puris</name>
    <dbReference type="NCBI Taxonomy" id="208602"/>
    <lineage>
        <taxon>Bacteria</taxon>
        <taxon>Bacillati</taxon>
        <taxon>Actinomycetota</taxon>
        <taxon>Actinomycetes</taxon>
        <taxon>Mycobacteriales</taxon>
        <taxon>Nocardiaceae</taxon>
        <taxon>Nocardia</taxon>
    </lineage>
</organism>
<gene>
    <name evidence="1" type="ORF">DFR74_104481</name>
</gene>